<comment type="similarity">
    <text evidence="2">Belongs to the glycosyltransferase 41 family. O-GlcNAc transferase subfamily.</text>
</comment>
<evidence type="ECO:0000313" key="11">
    <source>
        <dbReference type="Proteomes" id="UP001268256"/>
    </source>
</evidence>
<dbReference type="Gene3D" id="1.25.40.10">
    <property type="entry name" value="Tetratricopeptide repeat domain"/>
    <property type="match status" value="1"/>
</dbReference>
<proteinExistence type="inferred from homology"/>
<evidence type="ECO:0000256" key="1">
    <source>
        <dbReference type="ARBA" id="ARBA00004922"/>
    </source>
</evidence>
<evidence type="ECO:0000256" key="8">
    <source>
        <dbReference type="PROSITE-ProRule" id="PRU00339"/>
    </source>
</evidence>
<dbReference type="Pfam" id="PF14559">
    <property type="entry name" value="TPR_19"/>
    <property type="match status" value="1"/>
</dbReference>
<protein>
    <recommendedName>
        <fullName evidence="3">protein O-GlcNAc transferase</fullName>
        <ecNumber evidence="3">2.4.1.255</ecNumber>
    </recommendedName>
</protein>
<dbReference type="GO" id="GO:0097363">
    <property type="term" value="F:protein O-acetylglucosaminyltransferase activity"/>
    <property type="evidence" value="ECO:0007669"/>
    <property type="project" value="UniProtKB-EC"/>
</dbReference>
<evidence type="ECO:0000259" key="9">
    <source>
        <dbReference type="Pfam" id="PF13844"/>
    </source>
</evidence>
<dbReference type="RefSeq" id="WP_322878107.1">
    <property type="nucleotide sequence ID" value="NZ_JAVMIP010000006.1"/>
</dbReference>
<dbReference type="PANTHER" id="PTHR44835">
    <property type="entry name" value="UDP-N-ACETYLGLUCOSAMINE--PEPTIDE N-ACETYLGLUCOSAMINYLTRANSFERASE SPINDLY-RELATED"/>
    <property type="match status" value="1"/>
</dbReference>
<comment type="caution">
    <text evidence="10">The sequence shown here is derived from an EMBL/GenBank/DDBJ whole genome shotgun (WGS) entry which is preliminary data.</text>
</comment>
<dbReference type="SUPFAM" id="SSF48452">
    <property type="entry name" value="TPR-like"/>
    <property type="match status" value="1"/>
</dbReference>
<dbReference type="Pfam" id="PF13844">
    <property type="entry name" value="Glyco_transf_41"/>
    <property type="match status" value="2"/>
</dbReference>
<dbReference type="EMBL" id="JAVMIP010000006">
    <property type="protein sequence ID" value="MDS3860845.1"/>
    <property type="molecule type" value="Genomic_DNA"/>
</dbReference>
<evidence type="ECO:0000256" key="7">
    <source>
        <dbReference type="ARBA" id="ARBA00022803"/>
    </source>
</evidence>
<name>A0AAE4FU10_9CYAN</name>
<dbReference type="InterPro" id="IPR019734">
    <property type="entry name" value="TPR_rpt"/>
</dbReference>
<reference evidence="11" key="1">
    <citation type="submission" date="2023-07" db="EMBL/GenBank/DDBJ databases">
        <authorList>
            <person name="Luz R."/>
            <person name="Cordeiro R."/>
            <person name="Fonseca A."/>
            <person name="Goncalves V."/>
        </authorList>
    </citation>
    <scope>NUCLEOTIDE SEQUENCE [LARGE SCALE GENOMIC DNA]</scope>
    <source>
        <strain evidence="11">BACA0444</strain>
    </source>
</reference>
<keyword evidence="11" id="KW-1185">Reference proteome</keyword>
<sequence>MRICFLDPVDWDYAIESVYQRPLGGTQSAMCYLAEELVKLGHEIFLINKTKYITTSLGVTCLPTSLISADLFDNLSLDVCIVLNDAGNAKILKRYLPSSTLLILWTGHNTNQPGVELLKNEAELYDYFVFLSQWQKNKFVEVFGLSESKLKVFAHCVSPTFLKIFSPDESIISTKLSPITLAYTSTPFRGLDILLEIFPEVYAKFPNCQLKVFSDLKVYQVDDSQDQAQYGSLYSRCCEIPGIEYIGSLPQPELAKHLKSVTALTYPNTFEETGCIAVMEAMASGCQVITTDMGALPETTANFAELIPVTEEWEVYKIQFAEAVINALRKTLDSELQENLNQKLSQQVQYIQKHHNWQIRAKEWETWLTSIIQQNQLKSWPPEAKLYYQRKQYDKALQIYENAIEEDPDNLENYWQAGILLVLLNREEEAQLIWSIALAKLSQEEVHTHISYLTSQLLIEAEHQYEDGNVDLAFAIRGYIKEFAPEQIANLIWIINVALENNFEIEYIKENLLVLQAQLNSNLNIEEFTQYSNRLENLLKLLTDKLFADEATICFLKSLVLFKDYLPDFSNILDNITRRLMYKDYLPHLAVDYGEIYLDTANRNYESLLLMSDIYRFSIKLEQAEECINEALSKCDTLSSRVLTLAKLRYIILCFGSRWEDVYRIDNEHLALLSELIKNNPQNIPQHEAFRLLVGSLVSWYLYDEPSAYLPLLSELANLCCSNIQNNAITRGFKLPAYNSNLNWRDTHSKKLKIGYVSSCFRTHSVGWLARWLISSHNHSEFEIFLYFVGANTHGNDPLQEWYKSLNVNIYTEGSWYYEIAEKIIQDEINILIDLDSGTFDGTCGVMALKPAPIQATWLGFDTFGLPTIDYFIADPYVLPNIAQEYYPNSIWRLPQTYLGIGGFEVNEVSLKRQVLGIESDAIIYMSAQTGLKRHPSTVRLQMEIIKKVPNSYFLIKGLSDEKTVKQLFESIATEIGISLEQLRFISGDPTSMVHRANLGIADVILDTFPYNGATTTLEALWMGIPLVTRVGQQFAARNSYTFLKNAGVEEGIAWSAEEYVEWGVRFGTDHELRRKVAEKLRRARYSAPLWDAKGFTKEVEAAYQAMWHHYVTGEMILPPGHRIG</sequence>
<dbReference type="InterPro" id="IPR029489">
    <property type="entry name" value="OGT/SEC/SPY_C"/>
</dbReference>
<keyword evidence="4 10" id="KW-0328">Glycosyltransferase</keyword>
<dbReference type="Pfam" id="PF13692">
    <property type="entry name" value="Glyco_trans_1_4"/>
    <property type="match status" value="1"/>
</dbReference>
<dbReference type="InterPro" id="IPR011990">
    <property type="entry name" value="TPR-like_helical_dom_sf"/>
</dbReference>
<dbReference type="Gene3D" id="3.40.50.11380">
    <property type="match status" value="1"/>
</dbReference>
<feature type="repeat" description="TPR" evidence="8">
    <location>
        <begin position="377"/>
        <end position="410"/>
    </location>
</feature>
<feature type="domain" description="O-GlcNAc transferase C-terminal" evidence="9">
    <location>
        <begin position="912"/>
        <end position="1099"/>
    </location>
</feature>
<dbReference type="Gene3D" id="3.40.50.2000">
    <property type="entry name" value="Glycogen Phosphorylase B"/>
    <property type="match status" value="2"/>
</dbReference>
<comment type="pathway">
    <text evidence="1">Protein modification; protein glycosylation.</text>
</comment>
<evidence type="ECO:0000256" key="2">
    <source>
        <dbReference type="ARBA" id="ARBA00005386"/>
    </source>
</evidence>
<gene>
    <name evidence="10" type="ORF">RIF25_08460</name>
</gene>
<evidence type="ECO:0000313" key="10">
    <source>
        <dbReference type="EMBL" id="MDS3860845.1"/>
    </source>
</evidence>
<dbReference type="Proteomes" id="UP001268256">
    <property type="component" value="Unassembled WGS sequence"/>
</dbReference>
<evidence type="ECO:0000256" key="4">
    <source>
        <dbReference type="ARBA" id="ARBA00022676"/>
    </source>
</evidence>
<evidence type="ECO:0000256" key="3">
    <source>
        <dbReference type="ARBA" id="ARBA00011970"/>
    </source>
</evidence>
<organism evidence="10 11">
    <name type="scientific">Pseudocalidococcus azoricus BACA0444</name>
    <dbReference type="NCBI Taxonomy" id="2918990"/>
    <lineage>
        <taxon>Bacteria</taxon>
        <taxon>Bacillati</taxon>
        <taxon>Cyanobacteriota</taxon>
        <taxon>Cyanophyceae</taxon>
        <taxon>Acaryochloridales</taxon>
        <taxon>Thermosynechococcaceae</taxon>
        <taxon>Pseudocalidococcus</taxon>
        <taxon>Pseudocalidococcus azoricus</taxon>
    </lineage>
</organism>
<feature type="domain" description="O-GlcNAc transferase C-terminal" evidence="9">
    <location>
        <begin position="736"/>
        <end position="899"/>
    </location>
</feature>
<dbReference type="PANTHER" id="PTHR44835:SF1">
    <property type="entry name" value="PROTEIN O-GLCNAC TRANSFERASE"/>
    <property type="match status" value="1"/>
</dbReference>
<keyword evidence="7 8" id="KW-0802">TPR repeat</keyword>
<accession>A0AAE4FU10</accession>
<evidence type="ECO:0000256" key="5">
    <source>
        <dbReference type="ARBA" id="ARBA00022679"/>
    </source>
</evidence>
<keyword evidence="5 10" id="KW-0808">Transferase</keyword>
<dbReference type="CDD" id="cd03801">
    <property type="entry name" value="GT4_PimA-like"/>
    <property type="match status" value="1"/>
</dbReference>
<dbReference type="PROSITE" id="PS50005">
    <property type="entry name" value="TPR"/>
    <property type="match status" value="1"/>
</dbReference>
<keyword evidence="6" id="KW-0677">Repeat</keyword>
<dbReference type="AlphaFoldDB" id="A0AAE4FU10"/>
<dbReference type="InterPro" id="IPR051939">
    <property type="entry name" value="Glycosyltr_41/O-GlcNAc_trsf"/>
</dbReference>
<dbReference type="SUPFAM" id="SSF53756">
    <property type="entry name" value="UDP-Glycosyltransferase/glycogen phosphorylase"/>
    <property type="match status" value="1"/>
</dbReference>
<dbReference type="EC" id="2.4.1.255" evidence="3"/>
<evidence type="ECO:0000256" key="6">
    <source>
        <dbReference type="ARBA" id="ARBA00022737"/>
    </source>
</evidence>